<dbReference type="InterPro" id="IPR010797">
    <property type="entry name" value="Pex26"/>
</dbReference>
<dbReference type="GO" id="GO:0005778">
    <property type="term" value="C:peroxisomal membrane"/>
    <property type="evidence" value="ECO:0007669"/>
    <property type="project" value="InterPro"/>
</dbReference>
<accession>A0A3B5K6W5</accession>
<dbReference type="PANTHER" id="PTHR16262:SF2">
    <property type="entry name" value="PEROXISOME ASSEMBLY PROTEIN 26"/>
    <property type="match status" value="1"/>
</dbReference>
<dbReference type="PANTHER" id="PTHR16262">
    <property type="entry name" value="PEROXISOME ASSEMBLY PROTEIN 26"/>
    <property type="match status" value="1"/>
</dbReference>
<name>A0A3B5K6W5_TAKRU</name>
<evidence type="ECO:0008006" key="3">
    <source>
        <dbReference type="Google" id="ProtNLM"/>
    </source>
</evidence>
<organism evidence="1 2">
    <name type="scientific">Takifugu rubripes</name>
    <name type="common">Japanese pufferfish</name>
    <name type="synonym">Fugu rubripes</name>
    <dbReference type="NCBI Taxonomy" id="31033"/>
    <lineage>
        <taxon>Eukaryota</taxon>
        <taxon>Metazoa</taxon>
        <taxon>Chordata</taxon>
        <taxon>Craniata</taxon>
        <taxon>Vertebrata</taxon>
        <taxon>Euteleostomi</taxon>
        <taxon>Actinopterygii</taxon>
        <taxon>Neopterygii</taxon>
        <taxon>Teleostei</taxon>
        <taxon>Neoteleostei</taxon>
        <taxon>Acanthomorphata</taxon>
        <taxon>Eupercaria</taxon>
        <taxon>Tetraodontiformes</taxon>
        <taxon>Tetradontoidea</taxon>
        <taxon>Tetraodontidae</taxon>
        <taxon>Takifugu</taxon>
    </lineage>
</organism>
<dbReference type="GO" id="GO:0051117">
    <property type="term" value="F:ATPase binding"/>
    <property type="evidence" value="ECO:0007669"/>
    <property type="project" value="TreeGrafter"/>
</dbReference>
<dbReference type="AlphaFoldDB" id="A0A3B5K6W5"/>
<reference evidence="1 2" key="1">
    <citation type="journal article" date="2011" name="Genome Biol. Evol.">
        <title>Integration of the genetic map and genome assembly of fugu facilitates insights into distinct features of genome evolution in teleosts and mammals.</title>
        <authorList>
            <person name="Kai W."/>
            <person name="Kikuchi K."/>
            <person name="Tohari S."/>
            <person name="Chew A.K."/>
            <person name="Tay A."/>
            <person name="Fujiwara A."/>
            <person name="Hosoya S."/>
            <person name="Suetake H."/>
            <person name="Naruse K."/>
            <person name="Brenner S."/>
            <person name="Suzuki Y."/>
            <person name="Venkatesh B."/>
        </authorList>
    </citation>
    <scope>NUCLEOTIDE SEQUENCE [LARGE SCALE GENOMIC DNA]</scope>
</reference>
<dbReference type="GO" id="GO:0044877">
    <property type="term" value="F:protein-containing complex binding"/>
    <property type="evidence" value="ECO:0007669"/>
    <property type="project" value="InterPro"/>
</dbReference>
<dbReference type="InParanoid" id="A0A3B5K6W5"/>
<dbReference type="GO" id="GO:0045046">
    <property type="term" value="P:protein import into peroxisome membrane"/>
    <property type="evidence" value="ECO:0007669"/>
    <property type="project" value="InterPro"/>
</dbReference>
<evidence type="ECO:0000313" key="2">
    <source>
        <dbReference type="Proteomes" id="UP000005226"/>
    </source>
</evidence>
<keyword evidence="2" id="KW-1185">Reference proteome</keyword>
<dbReference type="STRING" id="31033.ENSTRUP00000051289"/>
<protein>
    <recommendedName>
        <fullName evidence="3">Peroxisomal biogenesis factor 26</fullName>
    </recommendedName>
</protein>
<reference evidence="1" key="2">
    <citation type="submission" date="2025-08" db="UniProtKB">
        <authorList>
            <consortium name="Ensembl"/>
        </authorList>
    </citation>
    <scope>IDENTIFICATION</scope>
</reference>
<evidence type="ECO:0000313" key="1">
    <source>
        <dbReference type="Ensembl" id="ENSTRUP00000051289.2"/>
    </source>
</evidence>
<proteinExistence type="predicted"/>
<dbReference type="GO" id="GO:0016558">
    <property type="term" value="P:protein import into peroxisome matrix"/>
    <property type="evidence" value="ECO:0007669"/>
    <property type="project" value="TreeGrafter"/>
</dbReference>
<sequence length="356" mass="39937">MSKCSDTAGNAHSWGNVCSPPPTSSLMKTFSLLETAAEQMMVHTDFQAAFGTCNKGLEGLASMELEDNRCLEYKAGFCTVGIQALAELNQWRAALPWVLQQYEDQEKIPAQIVQLCILLYSKVGEPAVMQETARVWLHCPSNRSVSGFRTVAELYLLHVLVPLKYREEAEELILGEIGTSVFTEHQRQTALEFLEEKEQQNQELPLNSSQNSTADVISARGNTDRLSQLQRQTASLTLLSSAGSVLCKLEAMLKFLYRKLLLTHSGSFRFQSIFFAAMLLYLLFLRLDPGWTFVDSITLNCSNIFIRLLLSPQLFHPHSCGFSNYSSCSNRCGGPCLHPTIRPSPRAKDCRIHLFR</sequence>
<reference evidence="1" key="3">
    <citation type="submission" date="2025-09" db="UniProtKB">
        <authorList>
            <consortium name="Ensembl"/>
        </authorList>
    </citation>
    <scope>IDENTIFICATION</scope>
</reference>
<dbReference type="Proteomes" id="UP000005226">
    <property type="component" value="Chromosome 18"/>
</dbReference>
<gene>
    <name evidence="1" type="primary">pex26</name>
</gene>
<dbReference type="Ensembl" id="ENSTRUT00000049199.2">
    <property type="protein sequence ID" value="ENSTRUP00000051289.2"/>
    <property type="gene ID" value="ENSTRUG00000015418.3"/>
</dbReference>
<dbReference type="GeneTree" id="ENSGT00510000049725"/>
<dbReference type="Pfam" id="PF07163">
    <property type="entry name" value="Pex26"/>
    <property type="match status" value="1"/>
</dbReference>